<dbReference type="GO" id="GO:0005615">
    <property type="term" value="C:extracellular space"/>
    <property type="evidence" value="ECO:0007669"/>
    <property type="project" value="InterPro"/>
</dbReference>
<feature type="signal peptide" evidence="3">
    <location>
        <begin position="1"/>
        <end position="25"/>
    </location>
</feature>
<dbReference type="InterPro" id="IPR017942">
    <property type="entry name" value="Lipid-bd_serum_glycop_N"/>
</dbReference>
<dbReference type="Gene3D" id="3.15.10.10">
    <property type="entry name" value="Bactericidal permeability-increasing protein, domain 1"/>
    <property type="match status" value="1"/>
</dbReference>
<dbReference type="InterPro" id="IPR030675">
    <property type="entry name" value="BPI/LBP"/>
</dbReference>
<dbReference type="PANTHER" id="PTHR46801">
    <property type="entry name" value="OS06G0309200 PROTEIN"/>
    <property type="match status" value="1"/>
</dbReference>
<evidence type="ECO:0000313" key="6">
    <source>
        <dbReference type="EMBL" id="KAJ9560859.1"/>
    </source>
</evidence>
<dbReference type="EMBL" id="JARYMX010000002">
    <property type="protein sequence ID" value="KAJ9560859.1"/>
    <property type="molecule type" value="Genomic_DNA"/>
</dbReference>
<gene>
    <name evidence="6" type="ORF">OSB04_006019</name>
</gene>
<keyword evidence="1" id="KW-0325">Glycoprotein</keyword>
<dbReference type="FunFam" id="3.15.10.10:FF:000001">
    <property type="entry name" value="phospholipid transfer protein-like"/>
    <property type="match status" value="1"/>
</dbReference>
<protein>
    <recommendedName>
        <fullName evidence="8">BPI/LBP family protein</fullName>
    </recommendedName>
</protein>
<evidence type="ECO:0000256" key="1">
    <source>
        <dbReference type="ARBA" id="ARBA00023180"/>
    </source>
</evidence>
<dbReference type="GO" id="GO:0008289">
    <property type="term" value="F:lipid binding"/>
    <property type="evidence" value="ECO:0007669"/>
    <property type="project" value="InterPro"/>
</dbReference>
<dbReference type="InterPro" id="IPR045897">
    <property type="entry name" value="BPI/LBP_pln"/>
</dbReference>
<comment type="caution">
    <text evidence="6">The sequence shown here is derived from an EMBL/GenBank/DDBJ whole genome shotgun (WGS) entry which is preliminary data.</text>
</comment>
<dbReference type="SMART" id="SM00329">
    <property type="entry name" value="BPI2"/>
    <property type="match status" value="1"/>
</dbReference>
<dbReference type="Pfam" id="PF01273">
    <property type="entry name" value="LBP_BPI_CETP"/>
    <property type="match status" value="1"/>
</dbReference>
<dbReference type="Gene3D" id="3.15.20.10">
    <property type="entry name" value="Bactericidal permeability-increasing protein, domain 2"/>
    <property type="match status" value="1"/>
</dbReference>
<dbReference type="Proteomes" id="UP001172457">
    <property type="component" value="Chromosome 2"/>
</dbReference>
<evidence type="ECO:0000313" key="7">
    <source>
        <dbReference type="Proteomes" id="UP001172457"/>
    </source>
</evidence>
<keyword evidence="7" id="KW-1185">Reference proteome</keyword>
<feature type="chain" id="PRO_5041377658" description="BPI/LBP family protein" evidence="3">
    <location>
        <begin position="26"/>
        <end position="491"/>
    </location>
</feature>
<dbReference type="Pfam" id="PF02886">
    <property type="entry name" value="LBP_BPI_CETP_C"/>
    <property type="match status" value="1"/>
</dbReference>
<name>A0AA38TIW5_9ASTR</name>
<dbReference type="InterPro" id="IPR017943">
    <property type="entry name" value="Bactericidal_perm-incr_a/b_dom"/>
</dbReference>
<dbReference type="AlphaFoldDB" id="A0AA38TIW5"/>
<keyword evidence="3" id="KW-0732">Signal</keyword>
<comment type="similarity">
    <text evidence="2">Belongs to the BPI/LBP/Plunc superfamily. BPI/LBP (TC 1.C.40) family.</text>
</comment>
<proteinExistence type="inferred from homology"/>
<accession>A0AA38TIW5</accession>
<organism evidence="6 7">
    <name type="scientific">Centaurea solstitialis</name>
    <name type="common">yellow star-thistle</name>
    <dbReference type="NCBI Taxonomy" id="347529"/>
    <lineage>
        <taxon>Eukaryota</taxon>
        <taxon>Viridiplantae</taxon>
        <taxon>Streptophyta</taxon>
        <taxon>Embryophyta</taxon>
        <taxon>Tracheophyta</taxon>
        <taxon>Spermatophyta</taxon>
        <taxon>Magnoliopsida</taxon>
        <taxon>eudicotyledons</taxon>
        <taxon>Gunneridae</taxon>
        <taxon>Pentapetalae</taxon>
        <taxon>asterids</taxon>
        <taxon>campanulids</taxon>
        <taxon>Asterales</taxon>
        <taxon>Asteraceae</taxon>
        <taxon>Carduoideae</taxon>
        <taxon>Cardueae</taxon>
        <taxon>Centaureinae</taxon>
        <taxon>Centaurea</taxon>
    </lineage>
</organism>
<evidence type="ECO:0008006" key="8">
    <source>
        <dbReference type="Google" id="ProtNLM"/>
    </source>
</evidence>
<dbReference type="SMART" id="SM00328">
    <property type="entry name" value="BPI1"/>
    <property type="match status" value="1"/>
</dbReference>
<dbReference type="PIRSF" id="PIRSF002417">
    <property type="entry name" value="Lipid_binding_protein"/>
    <property type="match status" value="1"/>
</dbReference>
<reference evidence="6" key="1">
    <citation type="submission" date="2023-03" db="EMBL/GenBank/DDBJ databases">
        <title>Chromosome-scale reference genome and RAD-based genetic map of yellow starthistle (Centaurea solstitialis) reveal putative structural variation and QTLs associated with invader traits.</title>
        <authorList>
            <person name="Reatini B."/>
            <person name="Cang F.A."/>
            <person name="Jiang Q."/>
            <person name="Mckibben M.T.W."/>
            <person name="Barker M.S."/>
            <person name="Rieseberg L.H."/>
            <person name="Dlugosch K.M."/>
        </authorList>
    </citation>
    <scope>NUCLEOTIDE SEQUENCE</scope>
    <source>
        <strain evidence="6">CAN-66</strain>
        <tissue evidence="6">Leaf</tissue>
    </source>
</reference>
<feature type="domain" description="Lipid-binding serum glycoprotein C-terminal" evidence="5">
    <location>
        <begin position="277"/>
        <end position="475"/>
    </location>
</feature>
<feature type="domain" description="Lipid-binding serum glycoprotein N-terminal" evidence="4">
    <location>
        <begin position="34"/>
        <end position="261"/>
    </location>
</feature>
<dbReference type="InterPro" id="IPR001124">
    <property type="entry name" value="Lipid-bd_serum_glycop_C"/>
</dbReference>
<dbReference type="SUPFAM" id="SSF55394">
    <property type="entry name" value="Bactericidal permeability-increasing protein, BPI"/>
    <property type="match status" value="2"/>
</dbReference>
<evidence type="ECO:0000259" key="4">
    <source>
        <dbReference type="SMART" id="SM00328"/>
    </source>
</evidence>
<dbReference type="PANTHER" id="PTHR46801:SF2">
    <property type="entry name" value="LIPOPOLYSACCHARIDE-BINDING PROTEIN"/>
    <property type="match status" value="1"/>
</dbReference>
<evidence type="ECO:0000256" key="2">
    <source>
        <dbReference type="ARBA" id="ARBA00060933"/>
    </source>
</evidence>
<evidence type="ECO:0000259" key="5">
    <source>
        <dbReference type="SMART" id="SM00329"/>
    </source>
</evidence>
<sequence length="491" mass="53605">MSPPTTTIYLIFIFSLFIPPHPSTADQSFISLLITQNGLDFVKDLLTSEAISMLTPLWLNQIEKTVKIPLIGKVHIVLSDISVNRVKIGSSYIRPGVSGVSIDGSEVTCELSMKWHYSYGTSSWIAPISISDSGTASVEVNGAGVDLTLGLDNEEGSLKLSTVDCNCHIHDMEIDLHGGASWLYQGIVDALEKQIMSAIEKAITEKLNAGVSKLGSFLQTLPKQIPVDDIASLNVTFVNAPFLSDNSLGFEINGLFVKSQKNTPSLHNALRSPVSCSDSSKMVAIALDQAVFVSAAALYYDAMFMHWVVDKAPEQSFLNTAGWRFIVPQLYKKYPNADMDLDISLSEPPLVQILWQNIEATVYSDVIVNVLEGDETIPVACISLAIAGTGSVEVIENNLAGHLKLDDFTMSLKWSKIGTLHMFLIQPVMWTLIETVFVPYANARLGKGFPLPIINGFTLQNAEITSSDSRITVCSNVIYQKESFDRSSIAS</sequence>
<dbReference type="CDD" id="cd00025">
    <property type="entry name" value="BPI1"/>
    <property type="match status" value="1"/>
</dbReference>
<evidence type="ECO:0000256" key="3">
    <source>
        <dbReference type="SAM" id="SignalP"/>
    </source>
</evidence>